<evidence type="ECO:0000256" key="2">
    <source>
        <dbReference type="SAM" id="Phobius"/>
    </source>
</evidence>
<evidence type="ECO:0000256" key="1">
    <source>
        <dbReference type="SAM" id="MobiDB-lite"/>
    </source>
</evidence>
<sequence length="191" mass="20436">MFKIKDRIVLGVVAGLAGNAIKMAIDEVSIKKKISQRSFRKTAAGVWVSKQSEATNIKGQILGGLLDFGMGILGGIASVYLLSKTGRDHIVTKGITSGITMGSFITFILGALPTNQVRPTDAASNLSYMASHAVYGLVTTAVAAKLGHPSLFDTKPQNDYLKPSEPTTEQIKSNVMPIKSKSCRTERKQPL</sequence>
<evidence type="ECO:0000313" key="3">
    <source>
        <dbReference type="EMBL" id="QNB46186.1"/>
    </source>
</evidence>
<dbReference type="EMBL" id="CP045798">
    <property type="protein sequence ID" value="QNB46186.1"/>
    <property type="molecule type" value="Genomic_DNA"/>
</dbReference>
<dbReference type="AlphaFoldDB" id="A0A7G6E282"/>
<organism evidence="3 4">
    <name type="scientific">Thermanaerosceptrum fracticalcis</name>
    <dbReference type="NCBI Taxonomy" id="1712410"/>
    <lineage>
        <taxon>Bacteria</taxon>
        <taxon>Bacillati</taxon>
        <taxon>Bacillota</taxon>
        <taxon>Clostridia</taxon>
        <taxon>Eubacteriales</taxon>
        <taxon>Peptococcaceae</taxon>
        <taxon>Thermanaerosceptrum</taxon>
    </lineage>
</organism>
<keyword evidence="2" id="KW-1133">Transmembrane helix</keyword>
<dbReference type="OrthoDB" id="1798117at2"/>
<proteinExistence type="predicted"/>
<dbReference type="Proteomes" id="UP000515847">
    <property type="component" value="Chromosome"/>
</dbReference>
<reference evidence="3 4" key="1">
    <citation type="journal article" date="2019" name="Front. Microbiol.">
        <title>Thermoanaerosceptrum fracticalcis gen. nov. sp. nov., a Novel Fumarate-Fermenting Microorganism From a Deep Fractured Carbonate Aquifer of the US Great Basin.</title>
        <authorList>
            <person name="Hamilton-Brehm S.D."/>
            <person name="Stewart L.E."/>
            <person name="Zavarin M."/>
            <person name="Caldwell M."/>
            <person name="Lawson P.A."/>
            <person name="Onstott T.C."/>
            <person name="Grzymski J."/>
            <person name="Neveux I."/>
            <person name="Lollar B.S."/>
            <person name="Russell C.E."/>
            <person name="Moser D.P."/>
        </authorList>
    </citation>
    <scope>NUCLEOTIDE SEQUENCE [LARGE SCALE GENOMIC DNA]</scope>
    <source>
        <strain evidence="3 4">DRI-13</strain>
    </source>
</reference>
<evidence type="ECO:0008006" key="5">
    <source>
        <dbReference type="Google" id="ProtNLM"/>
    </source>
</evidence>
<feature type="transmembrane region" description="Helical" evidence="2">
    <location>
        <begin position="61"/>
        <end position="82"/>
    </location>
</feature>
<keyword evidence="2" id="KW-0812">Transmembrane</keyword>
<gene>
    <name evidence="3" type="ORF">BR63_07575</name>
</gene>
<evidence type="ECO:0000313" key="4">
    <source>
        <dbReference type="Proteomes" id="UP000515847"/>
    </source>
</evidence>
<name>A0A7G6E282_THEFR</name>
<protein>
    <recommendedName>
        <fullName evidence="5">DUF1440 domain-containing protein</fullName>
    </recommendedName>
</protein>
<feature type="transmembrane region" description="Helical" evidence="2">
    <location>
        <begin position="94"/>
        <end position="114"/>
    </location>
</feature>
<dbReference type="RefSeq" id="WP_034422399.1">
    <property type="nucleotide sequence ID" value="NZ_CP045798.1"/>
</dbReference>
<keyword evidence="2" id="KW-0472">Membrane</keyword>
<dbReference type="KEGG" id="tfr:BR63_07575"/>
<keyword evidence="4" id="KW-1185">Reference proteome</keyword>
<accession>A0A7G6E282</accession>
<feature type="region of interest" description="Disordered" evidence="1">
    <location>
        <begin position="157"/>
        <end position="191"/>
    </location>
</feature>